<evidence type="ECO:0000259" key="9">
    <source>
        <dbReference type="PROSITE" id="PS50263"/>
    </source>
</evidence>
<evidence type="ECO:0000256" key="3">
    <source>
        <dbReference type="ARBA" id="ARBA00022598"/>
    </source>
</evidence>
<dbReference type="FunFam" id="3.60.110.10:FF:000003">
    <property type="entry name" value="Glutamine-dependent NAD(+) synthetase"/>
    <property type="match status" value="1"/>
</dbReference>
<comment type="catalytic activity">
    <reaction evidence="7 8">
        <text>deamido-NAD(+) + L-glutamine + ATP + H2O = L-glutamate + AMP + diphosphate + NAD(+) + H(+)</text>
        <dbReference type="Rhea" id="RHEA:24384"/>
        <dbReference type="ChEBI" id="CHEBI:15377"/>
        <dbReference type="ChEBI" id="CHEBI:15378"/>
        <dbReference type="ChEBI" id="CHEBI:29985"/>
        <dbReference type="ChEBI" id="CHEBI:30616"/>
        <dbReference type="ChEBI" id="CHEBI:33019"/>
        <dbReference type="ChEBI" id="CHEBI:57540"/>
        <dbReference type="ChEBI" id="CHEBI:58359"/>
        <dbReference type="ChEBI" id="CHEBI:58437"/>
        <dbReference type="ChEBI" id="CHEBI:456215"/>
        <dbReference type="EC" id="6.3.5.1"/>
    </reaction>
</comment>
<dbReference type="PANTHER" id="PTHR23090">
    <property type="entry name" value="NH 3 /GLUTAMINE-DEPENDENT NAD + SYNTHETASE"/>
    <property type="match status" value="1"/>
</dbReference>
<dbReference type="GO" id="GO:0004359">
    <property type="term" value="F:glutaminase activity"/>
    <property type="evidence" value="ECO:0007669"/>
    <property type="project" value="InterPro"/>
</dbReference>
<dbReference type="GO" id="GO:0005737">
    <property type="term" value="C:cytoplasm"/>
    <property type="evidence" value="ECO:0007669"/>
    <property type="project" value="InterPro"/>
</dbReference>
<proteinExistence type="inferred from homology"/>
<reference evidence="10" key="1">
    <citation type="submission" date="2022-07" db="EMBL/GenBank/DDBJ databases">
        <title>Phylogenomic reconstructions and comparative analyses of Kickxellomycotina fungi.</title>
        <authorList>
            <person name="Reynolds N.K."/>
            <person name="Stajich J.E."/>
            <person name="Barry K."/>
            <person name="Grigoriev I.V."/>
            <person name="Crous P."/>
            <person name="Smith M.E."/>
        </authorList>
    </citation>
    <scope>NUCLEOTIDE SEQUENCE</scope>
    <source>
        <strain evidence="10">NBRC 100468</strain>
    </source>
</reference>
<dbReference type="InterPro" id="IPR022310">
    <property type="entry name" value="NAD/GMP_synthase"/>
</dbReference>
<comment type="caution">
    <text evidence="10">The sequence shown here is derived from an EMBL/GenBank/DDBJ whole genome shotgun (WGS) entry which is preliminary data.</text>
</comment>
<feature type="domain" description="CN hydrolase" evidence="9">
    <location>
        <begin position="5"/>
        <end position="275"/>
    </location>
</feature>
<dbReference type="PANTHER" id="PTHR23090:SF9">
    <property type="entry name" value="GLUTAMINE-DEPENDENT NAD(+) SYNTHETASE"/>
    <property type="match status" value="1"/>
</dbReference>
<evidence type="ECO:0000313" key="10">
    <source>
        <dbReference type="EMBL" id="KAJ1920943.1"/>
    </source>
</evidence>
<dbReference type="InterPro" id="IPR014729">
    <property type="entry name" value="Rossmann-like_a/b/a_fold"/>
</dbReference>
<dbReference type="GO" id="GO:0005524">
    <property type="term" value="F:ATP binding"/>
    <property type="evidence" value="ECO:0007669"/>
    <property type="project" value="UniProtKB-UniRule"/>
</dbReference>
<evidence type="ECO:0000256" key="2">
    <source>
        <dbReference type="ARBA" id="ARBA00007145"/>
    </source>
</evidence>
<sequence length="714" mass="80466">MSYPVTVATCALNQWALDFDGNYDRICQSIIESKRRGATLRVGSELEIPGYGCYDHFLENDTALHSWQVLVKLLSNKDLHDILIDTGMPVIHKNNRYNCRVFILNGKVIFIRPKLYMANDGNYRELRWFRPWEKRLQVEKFILPKIVQDITNQTTVMFGDALIDTADTCIGVELCEELFTPESPHIAMSLDGAEIILNSSGSHHELRKLSRRIELIREATLKSGGVYLYANQQGCDGDRLYYDGSAMVLCNGDVLAIGKQFSVKDVDVVVATVDLDDVRVFRTSKSSRGIQASNSSSYPRIETPFSLGNPKLQNSLPLICPTPPKAQLGLHTPEQEINLGPACWLWDYLRRSGTGGFFLPLSGGIDSCATAMIVYSMCNLVVEATQSGDEQVISDVRRVTETPESENYIPSDPRELANRIFHTCYLGTSNSGTETRERAKALAEAIGSYHTDLNMDTVVESILSLFKLVTGKQPKYQVYGGSATENLALQNIQARLRMLLSYLFASLLSWVRGRSKSLLVLGSANVDECLRGYLTKYDCSSADINPIGGISKTDLRSYIQYSSKHFSFLCLEDFLNATPTAELVPTTEGYVQSDEIEMGMTYSELSAFGRLRKVGMCGPYYMFRKLACKWGGYYTPAEIAQKVKRFFFYYSINRHKMTTITPAYHAESYSPDDNRFDLRPFLYNAKWTMQFREIDEAVKNYTLTDQVSTLQPAF</sequence>
<comment type="pathway">
    <text evidence="1 8">Cofactor biosynthesis; NAD(+) biosynthesis; NAD(+) from deamido-NAD(+) (L-Gln route): step 1/1.</text>
</comment>
<dbReference type="HAMAP" id="MF_02090">
    <property type="entry name" value="NadE_glutamine_dep"/>
    <property type="match status" value="1"/>
</dbReference>
<dbReference type="InterPro" id="IPR003694">
    <property type="entry name" value="NAD_synthase"/>
</dbReference>
<dbReference type="CDD" id="cd00553">
    <property type="entry name" value="NAD_synthase"/>
    <property type="match status" value="1"/>
</dbReference>
<evidence type="ECO:0000256" key="4">
    <source>
        <dbReference type="ARBA" id="ARBA00022741"/>
    </source>
</evidence>
<dbReference type="Pfam" id="PF00795">
    <property type="entry name" value="CN_hydrolase"/>
    <property type="match status" value="1"/>
</dbReference>
<dbReference type="AlphaFoldDB" id="A0A9W8DWN0"/>
<gene>
    <name evidence="10" type="primary">QNS1</name>
    <name evidence="10" type="ORF">H4219_000996</name>
</gene>
<dbReference type="Gene3D" id="3.40.50.620">
    <property type="entry name" value="HUPs"/>
    <property type="match status" value="1"/>
</dbReference>
<evidence type="ECO:0000256" key="7">
    <source>
        <dbReference type="ARBA" id="ARBA00052340"/>
    </source>
</evidence>
<evidence type="ECO:0000256" key="8">
    <source>
        <dbReference type="PIRNR" id="PIRNR006630"/>
    </source>
</evidence>
<dbReference type="PIRSF" id="PIRSF006630">
    <property type="entry name" value="NADS_GAT"/>
    <property type="match status" value="1"/>
</dbReference>
<evidence type="ECO:0000313" key="11">
    <source>
        <dbReference type="Proteomes" id="UP001150538"/>
    </source>
</evidence>
<evidence type="ECO:0000256" key="1">
    <source>
        <dbReference type="ARBA" id="ARBA00005188"/>
    </source>
</evidence>
<comment type="similarity">
    <text evidence="2 8">In the C-terminal section; belongs to the NAD synthetase family.</text>
</comment>
<evidence type="ECO:0000256" key="5">
    <source>
        <dbReference type="ARBA" id="ARBA00022840"/>
    </source>
</evidence>
<dbReference type="OrthoDB" id="2020662at2759"/>
<keyword evidence="11" id="KW-1185">Reference proteome</keyword>
<dbReference type="CDD" id="cd07570">
    <property type="entry name" value="GAT_Gln-NAD-synth"/>
    <property type="match status" value="1"/>
</dbReference>
<keyword evidence="5 8" id="KW-0067">ATP-binding</keyword>
<dbReference type="FunFam" id="3.40.50.620:FF:000036">
    <property type="entry name" value="Glutamine-dependent NAD(+) synthetase"/>
    <property type="match status" value="1"/>
</dbReference>
<organism evidence="10 11">
    <name type="scientific">Mycoemilia scoparia</name>
    <dbReference type="NCBI Taxonomy" id="417184"/>
    <lineage>
        <taxon>Eukaryota</taxon>
        <taxon>Fungi</taxon>
        <taxon>Fungi incertae sedis</taxon>
        <taxon>Zoopagomycota</taxon>
        <taxon>Kickxellomycotina</taxon>
        <taxon>Kickxellomycetes</taxon>
        <taxon>Kickxellales</taxon>
        <taxon>Kickxellaceae</taxon>
        <taxon>Mycoemilia</taxon>
    </lineage>
</organism>
<dbReference type="EC" id="6.3.5.1" evidence="8"/>
<dbReference type="NCBIfam" id="TIGR00552">
    <property type="entry name" value="nadE"/>
    <property type="match status" value="1"/>
</dbReference>
<dbReference type="GO" id="GO:0003952">
    <property type="term" value="F:NAD+ synthase (glutamine-hydrolyzing) activity"/>
    <property type="evidence" value="ECO:0007669"/>
    <property type="project" value="UniProtKB-UniRule"/>
</dbReference>
<dbReference type="InterPro" id="IPR003010">
    <property type="entry name" value="C-N_Hydrolase"/>
</dbReference>
<keyword evidence="6 8" id="KW-0520">NAD</keyword>
<dbReference type="Gene3D" id="3.60.110.10">
    <property type="entry name" value="Carbon-nitrogen hydrolase"/>
    <property type="match status" value="1"/>
</dbReference>
<name>A0A9W8DWN0_9FUNG</name>
<dbReference type="InterPro" id="IPR014445">
    <property type="entry name" value="Gln-dep_NAD_synthase"/>
</dbReference>
<dbReference type="Pfam" id="PF02540">
    <property type="entry name" value="NAD_synthase"/>
    <property type="match status" value="1"/>
</dbReference>
<evidence type="ECO:0000256" key="6">
    <source>
        <dbReference type="ARBA" id="ARBA00023027"/>
    </source>
</evidence>
<dbReference type="Proteomes" id="UP001150538">
    <property type="component" value="Unassembled WGS sequence"/>
</dbReference>
<dbReference type="InterPro" id="IPR036526">
    <property type="entry name" value="C-N_Hydrolase_sf"/>
</dbReference>
<dbReference type="PROSITE" id="PS50263">
    <property type="entry name" value="CN_HYDROLASE"/>
    <property type="match status" value="1"/>
</dbReference>
<dbReference type="SUPFAM" id="SSF56317">
    <property type="entry name" value="Carbon-nitrogen hydrolase"/>
    <property type="match status" value="1"/>
</dbReference>
<dbReference type="GO" id="GO:0009435">
    <property type="term" value="P:NAD+ biosynthetic process"/>
    <property type="evidence" value="ECO:0007669"/>
    <property type="project" value="UniProtKB-UniRule"/>
</dbReference>
<protein>
    <recommendedName>
        <fullName evidence="8">Glutamine-dependent NAD(+) synthetase</fullName>
        <ecNumber evidence="8">6.3.5.1</ecNumber>
    </recommendedName>
    <alternativeName>
        <fullName evidence="8">NAD(+) synthase [glutamine-hydrolyzing]</fullName>
    </alternativeName>
</protein>
<accession>A0A9W8DWN0</accession>
<dbReference type="EMBL" id="JANBPU010000008">
    <property type="protein sequence ID" value="KAJ1920943.1"/>
    <property type="molecule type" value="Genomic_DNA"/>
</dbReference>
<dbReference type="SUPFAM" id="SSF52402">
    <property type="entry name" value="Adenine nucleotide alpha hydrolases-like"/>
    <property type="match status" value="1"/>
</dbReference>
<keyword evidence="3 8" id="KW-0436">Ligase</keyword>
<keyword evidence="4 8" id="KW-0547">Nucleotide-binding</keyword>